<dbReference type="EMBL" id="BNAB01000020">
    <property type="protein sequence ID" value="GHE04952.1"/>
    <property type="molecule type" value="Genomic_DNA"/>
</dbReference>
<dbReference type="InterPro" id="IPR029069">
    <property type="entry name" value="HotDog_dom_sf"/>
</dbReference>
<dbReference type="InterPro" id="IPR042171">
    <property type="entry name" value="Acyl-CoA_hotdog"/>
</dbReference>
<evidence type="ECO:0000313" key="11">
    <source>
        <dbReference type="EMBL" id="GHE04952.1"/>
    </source>
</evidence>
<keyword evidence="4" id="KW-0443">Lipid metabolism</keyword>
<evidence type="ECO:0000256" key="1">
    <source>
        <dbReference type="ARBA" id="ARBA00006538"/>
    </source>
</evidence>
<evidence type="ECO:0000256" key="8">
    <source>
        <dbReference type="ARBA" id="ARBA00079653"/>
    </source>
</evidence>
<dbReference type="GO" id="GO:0005829">
    <property type="term" value="C:cytosol"/>
    <property type="evidence" value="ECO:0007669"/>
    <property type="project" value="TreeGrafter"/>
</dbReference>
<dbReference type="InterPro" id="IPR025652">
    <property type="entry name" value="TesB_C"/>
</dbReference>
<dbReference type="Pfam" id="PF02551">
    <property type="entry name" value="Acyl_CoA_thio"/>
    <property type="match status" value="1"/>
</dbReference>
<dbReference type="PANTHER" id="PTHR11066">
    <property type="entry name" value="ACYL-COA THIOESTERASE"/>
    <property type="match status" value="1"/>
</dbReference>
<evidence type="ECO:0000256" key="2">
    <source>
        <dbReference type="ARBA" id="ARBA00011881"/>
    </source>
</evidence>
<keyword evidence="3" id="KW-0378">Hydrolase</keyword>
<comment type="subunit">
    <text evidence="2">Homotetramer.</text>
</comment>
<feature type="domain" description="Acyl-CoA thioesterase-like N-terminal HotDog" evidence="10">
    <location>
        <begin position="49"/>
        <end position="124"/>
    </location>
</feature>
<evidence type="ECO:0000256" key="6">
    <source>
        <dbReference type="ARBA" id="ARBA00050943"/>
    </source>
</evidence>
<dbReference type="SUPFAM" id="SSF54637">
    <property type="entry name" value="Thioesterase/thiol ester dehydrase-isomerase"/>
    <property type="match status" value="2"/>
</dbReference>
<evidence type="ECO:0000313" key="12">
    <source>
        <dbReference type="EMBL" id="SDX60121.1"/>
    </source>
</evidence>
<protein>
    <recommendedName>
        <fullName evidence="7">Acyl-CoA thioesterase 2</fullName>
        <ecNumber evidence="5">3.1.2.20</ecNumber>
    </recommendedName>
    <alternativeName>
        <fullName evidence="8">Thioesterase II</fullName>
    </alternativeName>
</protein>
<dbReference type="Gene3D" id="2.40.160.210">
    <property type="entry name" value="Acyl-CoA thioesterase, double hotdog domain"/>
    <property type="match status" value="1"/>
</dbReference>
<dbReference type="AlphaFoldDB" id="A0AAN4UTX4"/>
<name>A0AAN4UTX4_9RHOB</name>
<dbReference type="InterPro" id="IPR003703">
    <property type="entry name" value="Acyl_CoA_thio"/>
</dbReference>
<reference evidence="12 13" key="2">
    <citation type="submission" date="2016-10" db="EMBL/GenBank/DDBJ databases">
        <authorList>
            <person name="Varghese N."/>
            <person name="Submissions S."/>
        </authorList>
    </citation>
    <scope>NUCLEOTIDE SEQUENCE [LARGE SCALE GENOMIC DNA]</scope>
    <source>
        <strain evidence="12 13">DSM 24802</strain>
    </source>
</reference>
<evidence type="ECO:0000256" key="5">
    <source>
        <dbReference type="ARBA" id="ARBA00038894"/>
    </source>
</evidence>
<dbReference type="CDD" id="cd03445">
    <property type="entry name" value="Thioesterase_II_repeat2"/>
    <property type="match status" value="1"/>
</dbReference>
<feature type="domain" description="Acyl-CoA thioesterase 2 C-terminal" evidence="9">
    <location>
        <begin position="198"/>
        <end position="301"/>
    </location>
</feature>
<comment type="similarity">
    <text evidence="1">Belongs to the C/M/P thioester hydrolase family.</text>
</comment>
<dbReference type="PANTHER" id="PTHR11066:SF34">
    <property type="entry name" value="ACYL-COENZYME A THIOESTERASE 8"/>
    <property type="match status" value="1"/>
</dbReference>
<dbReference type="EMBL" id="FNOB01000021">
    <property type="protein sequence ID" value="SDX60121.1"/>
    <property type="molecule type" value="Genomic_DNA"/>
</dbReference>
<dbReference type="InterPro" id="IPR049449">
    <property type="entry name" value="TesB_ACOT8-like_N"/>
</dbReference>
<comment type="caution">
    <text evidence="11">The sequence shown here is derived from an EMBL/GenBank/DDBJ whole genome shotgun (WGS) entry which is preliminary data.</text>
</comment>
<dbReference type="GO" id="GO:0006637">
    <property type="term" value="P:acyl-CoA metabolic process"/>
    <property type="evidence" value="ECO:0007669"/>
    <property type="project" value="InterPro"/>
</dbReference>
<organism evidence="11 14">
    <name type="scientific">Allgaiera indica</name>
    <dbReference type="NCBI Taxonomy" id="765699"/>
    <lineage>
        <taxon>Bacteria</taxon>
        <taxon>Pseudomonadati</taxon>
        <taxon>Pseudomonadota</taxon>
        <taxon>Alphaproteobacteria</taxon>
        <taxon>Rhodobacterales</taxon>
        <taxon>Paracoccaceae</taxon>
        <taxon>Allgaiera</taxon>
    </lineage>
</organism>
<reference evidence="11" key="1">
    <citation type="journal article" date="2014" name="Int. J. Syst. Evol. Microbiol.">
        <title>Complete genome sequence of Corynebacterium casei LMG S-19264T (=DSM 44701T), isolated from a smear-ripened cheese.</title>
        <authorList>
            <consortium name="US DOE Joint Genome Institute (JGI-PGF)"/>
            <person name="Walter F."/>
            <person name="Albersmeier A."/>
            <person name="Kalinowski J."/>
            <person name="Ruckert C."/>
        </authorList>
    </citation>
    <scope>NUCLEOTIDE SEQUENCE</scope>
    <source>
        <strain evidence="11">CGMCC 1.10859</strain>
    </source>
</reference>
<dbReference type="Proteomes" id="UP000199541">
    <property type="component" value="Unassembled WGS sequence"/>
</dbReference>
<dbReference type="FunFam" id="2.40.160.210:FF:000001">
    <property type="entry name" value="Acyl-CoA thioesterase II"/>
    <property type="match status" value="1"/>
</dbReference>
<gene>
    <name evidence="11" type="ORF">GCM10008024_34070</name>
    <name evidence="12" type="ORF">SAMN05444006_12127</name>
</gene>
<sequence length="308" mass="33973">MPDTDPQDPPATDPRADDPVAALLDLLEIERLEINLFRGRGSGGETSKRIFGGQVIAQALSAAYHTVEGRACHSLHAYFIRPGDPEIPVIYEVDRARDGGSFTTRRVIAIQHGRQIFNLAASFQIDEDGPALQHPMPQGLPDPDSLPSRAEVRADLARRMEGRIAAQRRSDFLRDSPIEIREVAPYDLLDPVPAPDSHAVWVRLLRPAGAPPWLQHCLLAYASDLHLLGSALRPLGESWLSGRVMTASLDHALWFHRPVNFDEWHLYQMDAPNIGGARGFCRGALYAQDGTLVASVAQEGLVRPITRD</sequence>
<dbReference type="Pfam" id="PF13622">
    <property type="entry name" value="4HBT_3"/>
    <property type="match status" value="1"/>
</dbReference>
<reference evidence="11" key="3">
    <citation type="submission" date="2023-06" db="EMBL/GenBank/DDBJ databases">
        <authorList>
            <person name="Sun Q."/>
            <person name="Zhou Y."/>
        </authorList>
    </citation>
    <scope>NUCLEOTIDE SEQUENCE</scope>
    <source>
        <strain evidence="11">CGMCC 1.10859</strain>
    </source>
</reference>
<evidence type="ECO:0000313" key="14">
    <source>
        <dbReference type="Proteomes" id="UP000634647"/>
    </source>
</evidence>
<evidence type="ECO:0000256" key="3">
    <source>
        <dbReference type="ARBA" id="ARBA00022801"/>
    </source>
</evidence>
<accession>A0AAN4UTX4</accession>
<evidence type="ECO:0000313" key="13">
    <source>
        <dbReference type="Proteomes" id="UP000199541"/>
    </source>
</evidence>
<evidence type="ECO:0000259" key="10">
    <source>
        <dbReference type="Pfam" id="PF13622"/>
    </source>
</evidence>
<dbReference type="GO" id="GO:0009062">
    <property type="term" value="P:fatty acid catabolic process"/>
    <property type="evidence" value="ECO:0007669"/>
    <property type="project" value="TreeGrafter"/>
</dbReference>
<proteinExistence type="inferred from homology"/>
<evidence type="ECO:0000259" key="9">
    <source>
        <dbReference type="Pfam" id="PF02551"/>
    </source>
</evidence>
<dbReference type="RefSeq" id="WP_081824892.1">
    <property type="nucleotide sequence ID" value="NZ_BNAB01000020.1"/>
</dbReference>
<dbReference type="GO" id="GO:0047617">
    <property type="term" value="F:fatty acyl-CoA hydrolase activity"/>
    <property type="evidence" value="ECO:0007669"/>
    <property type="project" value="UniProtKB-EC"/>
</dbReference>
<dbReference type="Proteomes" id="UP000634647">
    <property type="component" value="Unassembled WGS sequence"/>
</dbReference>
<comment type="catalytic activity">
    <reaction evidence="6">
        <text>a fatty acyl-CoA + H2O = a fatty acid + CoA + H(+)</text>
        <dbReference type="Rhea" id="RHEA:16781"/>
        <dbReference type="ChEBI" id="CHEBI:15377"/>
        <dbReference type="ChEBI" id="CHEBI:15378"/>
        <dbReference type="ChEBI" id="CHEBI:28868"/>
        <dbReference type="ChEBI" id="CHEBI:57287"/>
        <dbReference type="ChEBI" id="CHEBI:77636"/>
        <dbReference type="EC" id="3.1.2.20"/>
    </reaction>
    <physiologicalReaction direction="left-to-right" evidence="6">
        <dbReference type="Rhea" id="RHEA:16782"/>
    </physiologicalReaction>
</comment>
<dbReference type="CDD" id="cd03444">
    <property type="entry name" value="Thioesterase_II_repeat1"/>
    <property type="match status" value="1"/>
</dbReference>
<keyword evidence="13" id="KW-1185">Reference proteome</keyword>
<dbReference type="EC" id="3.1.2.20" evidence="5"/>
<evidence type="ECO:0000256" key="4">
    <source>
        <dbReference type="ARBA" id="ARBA00023098"/>
    </source>
</evidence>
<evidence type="ECO:0000256" key="7">
    <source>
        <dbReference type="ARBA" id="ARBA00071120"/>
    </source>
</evidence>